<dbReference type="Ensembl" id="ENSTNIT00000010452.1">
    <property type="protein sequence ID" value="ENSTNIP00000010271.1"/>
    <property type="gene ID" value="ENSTNIG00000007463.1"/>
</dbReference>
<evidence type="ECO:0000256" key="3">
    <source>
        <dbReference type="PROSITE-ProRule" id="PRU00500"/>
    </source>
</evidence>
<dbReference type="Gene3D" id="4.10.800.10">
    <property type="entry name" value="Thyroglobulin type-1"/>
    <property type="match status" value="1"/>
</dbReference>
<dbReference type="OMA" id="CVLIAGQ"/>
<dbReference type="SUPFAM" id="SSF57610">
    <property type="entry name" value="Thyroglobulin type-1 domain"/>
    <property type="match status" value="1"/>
</dbReference>
<evidence type="ECO:0000256" key="1">
    <source>
        <dbReference type="ARBA" id="ARBA00023157"/>
    </source>
</evidence>
<keyword evidence="9" id="KW-1185">Reference proteome</keyword>
<dbReference type="Proteomes" id="UP000007303">
    <property type="component" value="Unassembled WGS sequence"/>
</dbReference>
<dbReference type="AlphaFoldDB" id="H3CPT8"/>
<dbReference type="InParanoid" id="H3CPT8"/>
<dbReference type="FunCoup" id="H3CPT8">
    <property type="interactions" value="22"/>
</dbReference>
<reference evidence="8" key="3">
    <citation type="submission" date="2025-09" db="UniProtKB">
        <authorList>
            <consortium name="Ensembl"/>
        </authorList>
    </citation>
    <scope>IDENTIFICATION</scope>
</reference>
<dbReference type="PROSITE" id="PS00484">
    <property type="entry name" value="THYROGLOBULIN_1_1"/>
    <property type="match status" value="1"/>
</dbReference>
<evidence type="ECO:0000313" key="9">
    <source>
        <dbReference type="Proteomes" id="UP000007303"/>
    </source>
</evidence>
<sequence length="196" mass="20692">MDPETPNQPLIRGNTAATEPANGGRSTRAYKVAGITLLACVLVVGQAMTAYFLLTQKGEIKSLEEQSNKLKSEMTKGRSEAASSSQMRIPAIPIPGLFDISLDKDTEPEKKEGPANPQVTDCQLKASGMKSSGVPGFSPVCDERGFYQAEQCFMGQCWCVNPLSGDVIPGSMRNGQASCSTAAVAGSLSRAMAVPE</sequence>
<evidence type="ECO:0000259" key="7">
    <source>
        <dbReference type="PROSITE" id="PS51162"/>
    </source>
</evidence>
<feature type="disulfide bond" evidence="2">
    <location>
        <begin position="152"/>
        <end position="157"/>
    </location>
</feature>
<accession>H3CPT8</accession>
<reference evidence="9" key="1">
    <citation type="journal article" date="2004" name="Nature">
        <title>Genome duplication in the teleost fish Tetraodon nigroviridis reveals the early vertebrate proto-karyotype.</title>
        <authorList>
            <person name="Jaillon O."/>
            <person name="Aury J.-M."/>
            <person name="Brunet F."/>
            <person name="Petit J.-L."/>
            <person name="Stange-Thomann N."/>
            <person name="Mauceli E."/>
            <person name="Bouneau L."/>
            <person name="Fischer C."/>
            <person name="Ozouf-Costaz C."/>
            <person name="Bernot A."/>
            <person name="Nicaud S."/>
            <person name="Jaffe D."/>
            <person name="Fisher S."/>
            <person name="Lutfalla G."/>
            <person name="Dossat C."/>
            <person name="Segurens B."/>
            <person name="Dasilva C."/>
            <person name="Salanoubat M."/>
            <person name="Levy M."/>
            <person name="Boudet N."/>
            <person name="Castellano S."/>
            <person name="Anthouard V."/>
            <person name="Jubin C."/>
            <person name="Castelli V."/>
            <person name="Katinka M."/>
            <person name="Vacherie B."/>
            <person name="Biemont C."/>
            <person name="Skalli Z."/>
            <person name="Cattolico L."/>
            <person name="Poulain J."/>
            <person name="De Berardinis V."/>
            <person name="Cruaud C."/>
            <person name="Duprat S."/>
            <person name="Brottier P."/>
            <person name="Coutanceau J.-P."/>
            <person name="Gouzy J."/>
            <person name="Parra G."/>
            <person name="Lardier G."/>
            <person name="Chapple C."/>
            <person name="McKernan K.J."/>
            <person name="McEwan P."/>
            <person name="Bosak S."/>
            <person name="Kellis M."/>
            <person name="Volff J.-N."/>
            <person name="Guigo R."/>
            <person name="Zody M.C."/>
            <person name="Mesirov J."/>
            <person name="Lindblad-Toh K."/>
            <person name="Birren B."/>
            <person name="Nusbaum C."/>
            <person name="Kahn D."/>
            <person name="Robinson-Rechavi M."/>
            <person name="Laudet V."/>
            <person name="Schachter V."/>
            <person name="Quetier F."/>
            <person name="Saurin W."/>
            <person name="Scarpelli C."/>
            <person name="Wincker P."/>
            <person name="Lander E.S."/>
            <person name="Weissenbach J."/>
            <person name="Roest Crollius H."/>
        </authorList>
    </citation>
    <scope>NUCLEOTIDE SEQUENCE [LARGE SCALE GENOMIC DNA]</scope>
</reference>
<dbReference type="GO" id="GO:0035718">
    <property type="term" value="F:macrophage migration inhibitory factor binding"/>
    <property type="evidence" value="ECO:0007669"/>
    <property type="project" value="InterPro"/>
</dbReference>
<reference evidence="8" key="2">
    <citation type="submission" date="2025-08" db="UniProtKB">
        <authorList>
            <consortium name="Ensembl"/>
        </authorList>
    </citation>
    <scope>IDENTIFICATION</scope>
</reference>
<feature type="coiled-coil region" evidence="4">
    <location>
        <begin position="53"/>
        <end position="80"/>
    </location>
</feature>
<dbReference type="InterPro" id="IPR036857">
    <property type="entry name" value="Thyroglobulin_1_sf"/>
</dbReference>
<keyword evidence="4" id="KW-0175">Coiled coil</keyword>
<evidence type="ECO:0000313" key="8">
    <source>
        <dbReference type="Ensembl" id="ENSTNIP00000010271.1"/>
    </source>
</evidence>
<dbReference type="InterPro" id="IPR043530">
    <property type="entry name" value="CD74_antigen"/>
</dbReference>
<dbReference type="CDD" id="cd00191">
    <property type="entry name" value="TY"/>
    <property type="match status" value="1"/>
</dbReference>
<comment type="caution">
    <text evidence="3">Lacks conserved residue(s) required for the propagation of feature annotation.</text>
</comment>
<protein>
    <recommendedName>
        <fullName evidence="7">Thyroglobulin type-1 domain-containing protein</fullName>
    </recommendedName>
</protein>
<dbReference type="GO" id="GO:0006886">
    <property type="term" value="P:intracellular protein transport"/>
    <property type="evidence" value="ECO:0007669"/>
    <property type="project" value="InterPro"/>
</dbReference>
<dbReference type="GO" id="GO:0019882">
    <property type="term" value="P:antigen processing and presentation"/>
    <property type="evidence" value="ECO:0007669"/>
    <property type="project" value="InterPro"/>
</dbReference>
<feature type="disulfide bond" evidence="2 3">
    <location>
        <begin position="159"/>
        <end position="179"/>
    </location>
</feature>
<organism evidence="8 9">
    <name type="scientific">Tetraodon nigroviridis</name>
    <name type="common">Spotted green pufferfish</name>
    <name type="synonym">Chelonodon nigroviridis</name>
    <dbReference type="NCBI Taxonomy" id="99883"/>
    <lineage>
        <taxon>Eukaryota</taxon>
        <taxon>Metazoa</taxon>
        <taxon>Chordata</taxon>
        <taxon>Craniata</taxon>
        <taxon>Vertebrata</taxon>
        <taxon>Euteleostomi</taxon>
        <taxon>Actinopterygii</taxon>
        <taxon>Neopterygii</taxon>
        <taxon>Teleostei</taxon>
        <taxon>Neoteleostei</taxon>
        <taxon>Acanthomorphata</taxon>
        <taxon>Eupercaria</taxon>
        <taxon>Tetraodontiformes</taxon>
        <taxon>Tetradontoidea</taxon>
        <taxon>Tetraodontidae</taxon>
        <taxon>Tetraodon</taxon>
    </lineage>
</organism>
<dbReference type="GO" id="GO:0006955">
    <property type="term" value="P:immune response"/>
    <property type="evidence" value="ECO:0007669"/>
    <property type="project" value="InterPro"/>
</dbReference>
<dbReference type="Pfam" id="PF09307">
    <property type="entry name" value="MHC2-interact"/>
    <property type="match status" value="1"/>
</dbReference>
<feature type="transmembrane region" description="Helical" evidence="6">
    <location>
        <begin position="32"/>
        <end position="54"/>
    </location>
</feature>
<keyword evidence="1 2" id="KW-1015">Disulfide bond</keyword>
<dbReference type="SMART" id="SM00211">
    <property type="entry name" value="TY"/>
    <property type="match status" value="1"/>
</dbReference>
<dbReference type="PIRSF" id="PIRSF001992">
    <property type="entry name" value="CD74_antigen"/>
    <property type="match status" value="1"/>
</dbReference>
<feature type="disulfide bond" evidence="2 3">
    <location>
        <begin position="122"/>
        <end position="141"/>
    </location>
</feature>
<keyword evidence="6" id="KW-0472">Membrane</keyword>
<dbReference type="InterPro" id="IPR015386">
    <property type="entry name" value="MHC_II-assoc_invar/CLIP_MHC-bd"/>
</dbReference>
<dbReference type="PROSITE" id="PS51162">
    <property type="entry name" value="THYROGLOBULIN_1_2"/>
    <property type="match status" value="1"/>
</dbReference>
<dbReference type="GeneTree" id="ENSGT00940000169140"/>
<feature type="domain" description="Thyroglobulin type-1" evidence="7">
    <location>
        <begin position="119"/>
        <end position="179"/>
    </location>
</feature>
<keyword evidence="6" id="KW-0812">Transmembrane</keyword>
<evidence type="ECO:0000256" key="4">
    <source>
        <dbReference type="SAM" id="Coils"/>
    </source>
</evidence>
<dbReference type="GO" id="GO:0042289">
    <property type="term" value="F:MHC class II protein binding"/>
    <property type="evidence" value="ECO:0007669"/>
    <property type="project" value="InterPro"/>
</dbReference>
<evidence type="ECO:0000256" key="5">
    <source>
        <dbReference type="SAM" id="MobiDB-lite"/>
    </source>
</evidence>
<feature type="region of interest" description="Disordered" evidence="5">
    <location>
        <begin position="1"/>
        <end position="25"/>
    </location>
</feature>
<dbReference type="GO" id="GO:0016020">
    <property type="term" value="C:membrane"/>
    <property type="evidence" value="ECO:0007669"/>
    <property type="project" value="InterPro"/>
</dbReference>
<evidence type="ECO:0000256" key="6">
    <source>
        <dbReference type="SAM" id="Phobius"/>
    </source>
</evidence>
<proteinExistence type="predicted"/>
<evidence type="ECO:0000256" key="2">
    <source>
        <dbReference type="PIRSR" id="PIRSR001992-1"/>
    </source>
</evidence>
<name>H3CPT8_TETNG</name>
<dbReference type="InterPro" id="IPR000716">
    <property type="entry name" value="Thyroglobulin_1"/>
</dbReference>
<keyword evidence="6" id="KW-1133">Transmembrane helix</keyword>
<dbReference type="HOGENOM" id="CLU_1360032_0_0_1"/>
<dbReference type="Pfam" id="PF00086">
    <property type="entry name" value="Thyroglobulin_1"/>
    <property type="match status" value="1"/>
</dbReference>